<feature type="signal peptide" evidence="2">
    <location>
        <begin position="1"/>
        <end position="17"/>
    </location>
</feature>
<dbReference type="EMBL" id="CAJEWN010000006">
    <property type="protein sequence ID" value="CAD2128112.1"/>
    <property type="molecule type" value="Genomic_DNA"/>
</dbReference>
<reference evidence="3 4" key="1">
    <citation type="submission" date="2020-08" db="EMBL/GenBank/DDBJ databases">
        <authorList>
            <person name="Koutsovoulos G."/>
            <person name="Danchin GJ E."/>
        </authorList>
    </citation>
    <scope>NUCLEOTIDE SEQUENCE [LARGE SCALE GENOMIC DNA]</scope>
</reference>
<accession>A0A6V7TMQ1</accession>
<evidence type="ECO:0000313" key="3">
    <source>
        <dbReference type="EMBL" id="CAD2128112.1"/>
    </source>
</evidence>
<organism evidence="3 4">
    <name type="scientific">Meloidogyne enterolobii</name>
    <name type="common">Root-knot nematode worm</name>
    <name type="synonym">Meloidogyne mayaguensis</name>
    <dbReference type="NCBI Taxonomy" id="390850"/>
    <lineage>
        <taxon>Eukaryota</taxon>
        <taxon>Metazoa</taxon>
        <taxon>Ecdysozoa</taxon>
        <taxon>Nematoda</taxon>
        <taxon>Chromadorea</taxon>
        <taxon>Rhabditida</taxon>
        <taxon>Tylenchina</taxon>
        <taxon>Tylenchomorpha</taxon>
        <taxon>Tylenchoidea</taxon>
        <taxon>Meloidogynidae</taxon>
        <taxon>Meloidogyninae</taxon>
        <taxon>Meloidogyne</taxon>
    </lineage>
</organism>
<dbReference type="Proteomes" id="UP000580250">
    <property type="component" value="Unassembled WGS sequence"/>
</dbReference>
<name>A0A6V7TMQ1_MELEN</name>
<evidence type="ECO:0000256" key="1">
    <source>
        <dbReference type="SAM" id="MobiDB-lite"/>
    </source>
</evidence>
<gene>
    <name evidence="3" type="ORF">MENT_LOCUS2170</name>
</gene>
<evidence type="ECO:0000256" key="2">
    <source>
        <dbReference type="SAM" id="SignalP"/>
    </source>
</evidence>
<comment type="caution">
    <text evidence="3">The sequence shown here is derived from an EMBL/GenBank/DDBJ whole genome shotgun (WGS) entry which is preliminary data.</text>
</comment>
<protein>
    <submittedName>
        <fullName evidence="3">Uncharacterized protein</fullName>
    </submittedName>
</protein>
<feature type="chain" id="PRO_5027698598" evidence="2">
    <location>
        <begin position="18"/>
        <end position="171"/>
    </location>
</feature>
<evidence type="ECO:0000313" key="4">
    <source>
        <dbReference type="Proteomes" id="UP000580250"/>
    </source>
</evidence>
<dbReference type="OrthoDB" id="5905738at2759"/>
<sequence>MFISLIIFLLYFTQLLCRRYSNIITQNNYLKIILRECQNNYYLNFPLQSLCQINTTNSNFQINNLLIFFLIFLEKLTELIFFIYLKRKIKQNLIEREVQINKEFSCSGKIITRKIPKRKNLPGNSKIDEEEDEDITIYDKCQHLSGWKPRRSDLTPPPPLPVIIKNGREIK</sequence>
<keyword evidence="2" id="KW-0732">Signal</keyword>
<dbReference type="AlphaFoldDB" id="A0A6V7TMQ1"/>
<feature type="region of interest" description="Disordered" evidence="1">
    <location>
        <begin position="148"/>
        <end position="171"/>
    </location>
</feature>
<proteinExistence type="predicted"/>